<name>A0ABT7WRX2_9GAMM</name>
<proteinExistence type="predicted"/>
<protein>
    <submittedName>
        <fullName evidence="2">Z1 domain-containing protein</fullName>
    </submittedName>
</protein>
<keyword evidence="3" id="KW-1185">Reference proteome</keyword>
<reference evidence="2" key="1">
    <citation type="submission" date="2023-06" db="EMBL/GenBank/DDBJ databases">
        <title>Two novel species of Acinetobacter isolated from motorbike repairing workshop in Vietnam.</title>
        <authorList>
            <person name="Le N.T.T."/>
        </authorList>
    </citation>
    <scope>NUCLEOTIDE SEQUENCE</scope>
    <source>
        <strain evidence="2">VNH17</strain>
    </source>
</reference>
<accession>A0ABT7WRX2</accession>
<gene>
    <name evidence="2" type="ORF">QTA56_14450</name>
</gene>
<dbReference type="Proteomes" id="UP001168524">
    <property type="component" value="Unassembled WGS sequence"/>
</dbReference>
<dbReference type="Gene3D" id="3.40.50.300">
    <property type="entry name" value="P-loop containing nucleotide triphosphate hydrolases"/>
    <property type="match status" value="1"/>
</dbReference>
<evidence type="ECO:0000313" key="3">
    <source>
        <dbReference type="Proteomes" id="UP001168524"/>
    </source>
</evidence>
<dbReference type="InterPro" id="IPR027417">
    <property type="entry name" value="P-loop_NTPase"/>
</dbReference>
<evidence type="ECO:0000259" key="1">
    <source>
        <dbReference type="Pfam" id="PF10593"/>
    </source>
</evidence>
<dbReference type="RefSeq" id="WP_267981708.1">
    <property type="nucleotide sequence ID" value="NZ_JAPQKF010000008.1"/>
</dbReference>
<comment type="caution">
    <text evidence="2">The sequence shown here is derived from an EMBL/GenBank/DDBJ whole genome shotgun (WGS) entry which is preliminary data.</text>
</comment>
<dbReference type="Pfam" id="PF10593">
    <property type="entry name" value="Z1"/>
    <property type="match status" value="1"/>
</dbReference>
<dbReference type="SUPFAM" id="SSF52540">
    <property type="entry name" value="P-loop containing nucleoside triphosphate hydrolases"/>
    <property type="match status" value="1"/>
</dbReference>
<feature type="domain" description="Putative endonuclease Z1" evidence="1">
    <location>
        <begin position="255"/>
        <end position="455"/>
    </location>
</feature>
<sequence length="630" mass="72341">MYLESYLNSIPLHQKSSIKEVSKSFIDKLKKTDPKQKTRNTLLLGNVQSGKTGKVLGLVSSLADENYKFFIYLTTDSVDLQRQTFERVKNSLQEFSVLSENDIHNFDSLFRLNSPLIVVLKKNSRILKKWRDTLSSKSYLNGYQLIIIDDEADAASLNTKTNSNKGISTINSLLADIKNTCNQSIFIEVTATPQAILLQNNNSDWYPEFIQYFEPGDGYISGNFVFTEPESFITHFINEESENAKDESSEIPEGLNQALKSFIVTCADFYLSSQNNCNFIVHPSVRISDHQAFADKIIEHLNAMAFALNDGIDLSSEFLPIWKDLKKTKPDINHFEDIYQTVVTILENQFIKINILNSKAETTFDISKHYNIIIGGNVISRGLTIPKLQTVYYSRTSKAPNADTFWQHSRIFGYDRERSLLRLFIPNDIYKFFVELNIANNLLIKQSYDKNQEKIQIIYPSKIQPTRKNVLDDKSLRLLAGGKNYFSDNPDQKNLNQVNLLMDDLDDFPQENKDLYQIESEFMISILEALGTYSKWDWDVSKFISCINAIKSKRPSLKYYLLVKNNRKISKGTGTMLSPNDRKIGDTKSNDIILTIYQVTGDIESNWDGNPFWLPNIKFPTNMIFWDVDS</sequence>
<organism evidence="2 3">
    <name type="scientific">Acinetobacter thutiue</name>
    <dbReference type="NCBI Taxonomy" id="2998078"/>
    <lineage>
        <taxon>Bacteria</taxon>
        <taxon>Pseudomonadati</taxon>
        <taxon>Pseudomonadota</taxon>
        <taxon>Gammaproteobacteria</taxon>
        <taxon>Moraxellales</taxon>
        <taxon>Moraxellaceae</taxon>
        <taxon>Acinetobacter</taxon>
    </lineage>
</organism>
<dbReference type="EMBL" id="JAUDZE010000008">
    <property type="protein sequence ID" value="MDN0015422.1"/>
    <property type="molecule type" value="Genomic_DNA"/>
</dbReference>
<evidence type="ECO:0000313" key="2">
    <source>
        <dbReference type="EMBL" id="MDN0015422.1"/>
    </source>
</evidence>
<dbReference type="InterPro" id="IPR018310">
    <property type="entry name" value="Put_endonuclease_Z1-dom"/>
</dbReference>